<protein>
    <submittedName>
        <fullName evidence="1">Uncharacterized protein</fullName>
    </submittedName>
</protein>
<accession>A0A6J5PBS4</accession>
<reference evidence="1" key="1">
    <citation type="submission" date="2020-05" db="EMBL/GenBank/DDBJ databases">
        <authorList>
            <person name="Chiriac C."/>
            <person name="Salcher M."/>
            <person name="Ghai R."/>
            <person name="Kavagutti S V."/>
        </authorList>
    </citation>
    <scope>NUCLEOTIDE SEQUENCE</scope>
</reference>
<evidence type="ECO:0000313" key="2">
    <source>
        <dbReference type="EMBL" id="CAB4195288.1"/>
    </source>
</evidence>
<name>A0A6J5PBS4_9CAUD</name>
<organism evidence="1">
    <name type="scientific">uncultured Caudovirales phage</name>
    <dbReference type="NCBI Taxonomy" id="2100421"/>
    <lineage>
        <taxon>Viruses</taxon>
        <taxon>Duplodnaviria</taxon>
        <taxon>Heunggongvirae</taxon>
        <taxon>Uroviricota</taxon>
        <taxon>Caudoviricetes</taxon>
        <taxon>Peduoviridae</taxon>
        <taxon>Maltschvirus</taxon>
        <taxon>Maltschvirus maltsch</taxon>
    </lineage>
</organism>
<dbReference type="EMBL" id="LR796830">
    <property type="protein sequence ID" value="CAB4168582.1"/>
    <property type="molecule type" value="Genomic_DNA"/>
</dbReference>
<evidence type="ECO:0000313" key="1">
    <source>
        <dbReference type="EMBL" id="CAB4168582.1"/>
    </source>
</evidence>
<proteinExistence type="predicted"/>
<dbReference type="EMBL" id="LR797235">
    <property type="protein sequence ID" value="CAB4195288.1"/>
    <property type="molecule type" value="Genomic_DNA"/>
</dbReference>
<gene>
    <name evidence="2" type="ORF">UFOVP1291_5</name>
    <name evidence="1" type="ORF">UFOVP892_21</name>
</gene>
<sequence>MTVMSTGRNLTLTIDGDSYTAQLTNAVVNTAPNQVTVETLEERNYKTIDNASTLSVDMIQDWSAGAAGLCFNLANAYQSAPDTSLAFVLTLSGVTATGNLFPLAPDFGGASLDVLSTSITFVIDGQIVYAD</sequence>